<reference evidence="1 2" key="1">
    <citation type="journal article" date="2021" name="Hortic Res">
        <title>Chromosome-scale assembly of the Dendrobium chrysotoxum genome enhances the understanding of orchid evolution.</title>
        <authorList>
            <person name="Zhang Y."/>
            <person name="Zhang G.Q."/>
            <person name="Zhang D."/>
            <person name="Liu X.D."/>
            <person name="Xu X.Y."/>
            <person name="Sun W.H."/>
            <person name="Yu X."/>
            <person name="Zhu X."/>
            <person name="Wang Z.W."/>
            <person name="Zhao X."/>
            <person name="Zhong W.Y."/>
            <person name="Chen H."/>
            <person name="Yin W.L."/>
            <person name="Huang T."/>
            <person name="Niu S.C."/>
            <person name="Liu Z.J."/>
        </authorList>
    </citation>
    <scope>NUCLEOTIDE SEQUENCE [LARGE SCALE GENOMIC DNA]</scope>
    <source>
        <strain evidence="1">Lindl</strain>
    </source>
</reference>
<comment type="caution">
    <text evidence="1">The sequence shown here is derived from an EMBL/GenBank/DDBJ whole genome shotgun (WGS) entry which is preliminary data.</text>
</comment>
<keyword evidence="2" id="KW-1185">Reference proteome</keyword>
<dbReference type="EMBL" id="JAGFBR010000006">
    <property type="protein sequence ID" value="KAH0465832.1"/>
    <property type="molecule type" value="Genomic_DNA"/>
</dbReference>
<name>A0AAV7HBH9_DENCH</name>
<dbReference type="Proteomes" id="UP000775213">
    <property type="component" value="Unassembled WGS sequence"/>
</dbReference>
<evidence type="ECO:0000313" key="2">
    <source>
        <dbReference type="Proteomes" id="UP000775213"/>
    </source>
</evidence>
<dbReference type="AlphaFoldDB" id="A0AAV7HBH9"/>
<evidence type="ECO:0000313" key="1">
    <source>
        <dbReference type="EMBL" id="KAH0465832.1"/>
    </source>
</evidence>
<proteinExistence type="predicted"/>
<protein>
    <submittedName>
        <fullName evidence="1">Uncharacterized protein</fullName>
    </submittedName>
</protein>
<accession>A0AAV7HBH9</accession>
<organism evidence="1 2">
    <name type="scientific">Dendrobium chrysotoxum</name>
    <name type="common">Orchid</name>
    <dbReference type="NCBI Taxonomy" id="161865"/>
    <lineage>
        <taxon>Eukaryota</taxon>
        <taxon>Viridiplantae</taxon>
        <taxon>Streptophyta</taxon>
        <taxon>Embryophyta</taxon>
        <taxon>Tracheophyta</taxon>
        <taxon>Spermatophyta</taxon>
        <taxon>Magnoliopsida</taxon>
        <taxon>Liliopsida</taxon>
        <taxon>Asparagales</taxon>
        <taxon>Orchidaceae</taxon>
        <taxon>Epidendroideae</taxon>
        <taxon>Malaxideae</taxon>
        <taxon>Dendrobiinae</taxon>
        <taxon>Dendrobium</taxon>
    </lineage>
</organism>
<gene>
    <name evidence="1" type="ORF">IEQ34_005935</name>
</gene>
<sequence length="80" mass="9008">MGLSKICKLNQRGADPLYQFLRERLKDGSLCEDNLNVIIASSEEANSKEINLYPISVKLLLLSQEVCNATEHFDLGERVL</sequence>